<evidence type="ECO:0000256" key="6">
    <source>
        <dbReference type="SAM" id="Phobius"/>
    </source>
</evidence>
<dbReference type="AlphaFoldDB" id="A0A2P1L4U6"/>
<dbReference type="RefSeq" id="YP_009478061.1">
    <property type="nucleotide sequence ID" value="NC_037476.1"/>
</dbReference>
<accession>A0A2P1L4U6</accession>
<geneLocation type="mitochondrion" evidence="7"/>
<keyword evidence="7" id="KW-0496">Mitochondrion</keyword>
<gene>
    <name evidence="7" type="primary">tatC</name>
    <name evidence="7" type="ORF">AnanMp26</name>
</gene>
<feature type="transmembrane region" description="Helical" evidence="6">
    <location>
        <begin position="221"/>
        <end position="240"/>
    </location>
</feature>
<dbReference type="GeneID" id="36494053"/>
<comment type="similarity">
    <text evidence="2">Belongs to the TatC family.</text>
</comment>
<dbReference type="GO" id="GO:0009977">
    <property type="term" value="F:proton motive force dependent protein transmembrane transporter activity"/>
    <property type="evidence" value="ECO:0007669"/>
    <property type="project" value="TreeGrafter"/>
</dbReference>
<organism evidence="7">
    <name type="scientific">Anthoceros angustus</name>
    <name type="common">Hornwort</name>
    <name type="synonym">Anthoceros formosae</name>
    <dbReference type="NCBI Taxonomy" id="48387"/>
    <lineage>
        <taxon>Eukaryota</taxon>
        <taxon>Viridiplantae</taxon>
        <taxon>Streptophyta</taxon>
        <taxon>Embryophyta</taxon>
        <taxon>Anthocerotophyta</taxon>
        <taxon>Anthocerotopsida</taxon>
        <taxon>Anthocerotidae</taxon>
        <taxon>Anthocerotales</taxon>
        <taxon>Anthocerotaceae</taxon>
        <taxon>Anthoceros</taxon>
    </lineage>
</organism>
<protein>
    <submittedName>
        <fullName evidence="7">Sec-independent protein translocase protein</fullName>
    </submittedName>
</protein>
<keyword evidence="4 6" id="KW-1133">Transmembrane helix</keyword>
<dbReference type="PANTHER" id="PTHR30371">
    <property type="entry name" value="SEC-INDEPENDENT PROTEIN TRANSLOCASE PROTEIN TATC"/>
    <property type="match status" value="1"/>
</dbReference>
<evidence type="ECO:0000256" key="4">
    <source>
        <dbReference type="ARBA" id="ARBA00022989"/>
    </source>
</evidence>
<dbReference type="PANTHER" id="PTHR30371:SF0">
    <property type="entry name" value="SEC-INDEPENDENT PROTEIN TRANSLOCASE PROTEIN TATC, CHLOROPLASTIC-RELATED"/>
    <property type="match status" value="1"/>
</dbReference>
<feature type="transmembrane region" description="Helical" evidence="6">
    <location>
        <begin position="106"/>
        <end position="126"/>
    </location>
</feature>
<dbReference type="GO" id="GO:0033281">
    <property type="term" value="C:TAT protein transport complex"/>
    <property type="evidence" value="ECO:0007669"/>
    <property type="project" value="TreeGrafter"/>
</dbReference>
<proteinExistence type="inferred from homology"/>
<dbReference type="EMBL" id="MG029262">
    <property type="protein sequence ID" value="AVP12835.1"/>
    <property type="molecule type" value="Genomic_DNA"/>
</dbReference>
<dbReference type="Pfam" id="PF00902">
    <property type="entry name" value="TatC"/>
    <property type="match status" value="1"/>
</dbReference>
<keyword evidence="3 6" id="KW-0812">Transmembrane</keyword>
<name>A0A2P1L4U6_ANTAG</name>
<dbReference type="NCBIfam" id="TIGR00945">
    <property type="entry name" value="tatC"/>
    <property type="match status" value="1"/>
</dbReference>
<evidence type="ECO:0000256" key="2">
    <source>
        <dbReference type="ARBA" id="ARBA00008882"/>
    </source>
</evidence>
<reference evidence="7" key="1">
    <citation type="journal article" date="2018" name="Bryologist">
        <title>Complete mitochondrial genome sequence of Anthoceros angustus: conservative evolution of the mitogenomes in hornworts.</title>
        <authorList>
            <person name="Dong S."/>
            <person name="Xue J."/>
            <person name="Zhang S."/>
            <person name="Zhang L."/>
            <person name="Wu H."/>
            <person name="Chen Z."/>
            <person name="Goffinet B."/>
            <person name="Liu Y."/>
        </authorList>
    </citation>
    <scope>NUCLEOTIDE SEQUENCE</scope>
</reference>
<dbReference type="GO" id="GO:0043953">
    <property type="term" value="P:protein transport by the Tat complex"/>
    <property type="evidence" value="ECO:0007669"/>
    <property type="project" value="TreeGrafter"/>
</dbReference>
<dbReference type="GO" id="GO:0065002">
    <property type="term" value="P:intracellular protein transmembrane transport"/>
    <property type="evidence" value="ECO:0007669"/>
    <property type="project" value="TreeGrafter"/>
</dbReference>
<evidence type="ECO:0000313" key="7">
    <source>
        <dbReference type="EMBL" id="AVP12835.1"/>
    </source>
</evidence>
<keyword evidence="5 6" id="KW-0472">Membrane</keyword>
<evidence type="ECO:0000256" key="1">
    <source>
        <dbReference type="ARBA" id="ARBA00004141"/>
    </source>
</evidence>
<sequence>MNFVFKTIPEEVRIRFFRILIRFSLTWFTCHWFPEECIFLLAKSSLTLPYSDLFFICTELTEASSTYVTTSLIPRFYFFLPLLSHQIWCFLIPSCYEERRKEYKKLFYSSGFRFFSFLLVTLVWVVPKVWHFSYESSTTSTNSLIIKLQSKIFDYILSTVRILFISLIRPQVPVPVICLLESKDLSVKTCLKNRRFSLVLSLFTAAFLTLPDIWCQIVACLPIYSIIELTIFYALILQVYEKLLSG</sequence>
<evidence type="ECO:0000256" key="3">
    <source>
        <dbReference type="ARBA" id="ARBA00022692"/>
    </source>
</evidence>
<evidence type="ECO:0000256" key="5">
    <source>
        <dbReference type="ARBA" id="ARBA00023136"/>
    </source>
</evidence>
<feature type="transmembrane region" description="Helical" evidence="6">
    <location>
        <begin position="76"/>
        <end position="94"/>
    </location>
</feature>
<dbReference type="InterPro" id="IPR002033">
    <property type="entry name" value="TatC"/>
</dbReference>
<comment type="subcellular location">
    <subcellularLocation>
        <location evidence="1">Membrane</location>
        <topology evidence="1">Multi-pass membrane protein</topology>
    </subcellularLocation>
</comment>